<gene>
    <name evidence="3" type="ORF">Psuf_047880</name>
</gene>
<evidence type="ECO:0000259" key="2">
    <source>
        <dbReference type="Pfam" id="PF10756"/>
    </source>
</evidence>
<dbReference type="EMBL" id="AP022871">
    <property type="protein sequence ID" value="BCB87475.1"/>
    <property type="molecule type" value="Genomic_DNA"/>
</dbReference>
<keyword evidence="1" id="KW-0812">Transmembrane</keyword>
<reference evidence="3 4" key="1">
    <citation type="submission" date="2020-03" db="EMBL/GenBank/DDBJ databases">
        <title>Whole genome shotgun sequence of Phytohabitans suffuscus NBRC 105367.</title>
        <authorList>
            <person name="Komaki H."/>
            <person name="Tamura T."/>
        </authorList>
    </citation>
    <scope>NUCLEOTIDE SEQUENCE [LARGE SCALE GENOMIC DNA]</scope>
    <source>
        <strain evidence="3 4">NBRC 105367</strain>
    </source>
</reference>
<accession>A0A6F8YMV7</accession>
<dbReference type="AlphaFoldDB" id="A0A6F8YMV7"/>
<dbReference type="RefSeq" id="WP_232074933.1">
    <property type="nucleotide sequence ID" value="NZ_AP022871.1"/>
</dbReference>
<keyword evidence="4" id="KW-1185">Reference proteome</keyword>
<dbReference type="InterPro" id="IPR019692">
    <property type="entry name" value="CFP-6_PH"/>
</dbReference>
<evidence type="ECO:0000313" key="4">
    <source>
        <dbReference type="Proteomes" id="UP000503011"/>
    </source>
</evidence>
<feature type="transmembrane region" description="Helical" evidence="1">
    <location>
        <begin position="12"/>
        <end position="31"/>
    </location>
</feature>
<dbReference type="KEGG" id="psuu:Psuf_047880"/>
<sequence>MRTDQPNRIRFRPHGAIAIAALVAMIGAVPLATAGWYYLPVLLVPLAVVVWALRAGTDVSRDGLRVRALLGQRRIGWSEVSELGADRRGRVLARLTDGQVVPLTSVRDRDLPRLVKLGSPGQ</sequence>
<proteinExistence type="predicted"/>
<feature type="transmembrane region" description="Helical" evidence="1">
    <location>
        <begin position="37"/>
        <end position="57"/>
    </location>
</feature>
<keyword evidence="1" id="KW-0472">Membrane</keyword>
<keyword evidence="1" id="KW-1133">Transmembrane helix</keyword>
<feature type="domain" description="Low molecular weight protein antigen 6 PH" evidence="2">
    <location>
        <begin position="54"/>
        <end position="115"/>
    </location>
</feature>
<reference evidence="3 4" key="2">
    <citation type="submission" date="2020-03" db="EMBL/GenBank/DDBJ databases">
        <authorList>
            <person name="Ichikawa N."/>
            <person name="Kimura A."/>
            <person name="Kitahashi Y."/>
            <person name="Uohara A."/>
        </authorList>
    </citation>
    <scope>NUCLEOTIDE SEQUENCE [LARGE SCALE GENOMIC DNA]</scope>
    <source>
        <strain evidence="3 4">NBRC 105367</strain>
    </source>
</reference>
<evidence type="ECO:0000256" key="1">
    <source>
        <dbReference type="SAM" id="Phobius"/>
    </source>
</evidence>
<name>A0A6F8YMV7_9ACTN</name>
<protein>
    <recommendedName>
        <fullName evidence="2">Low molecular weight protein antigen 6 PH domain-containing protein</fullName>
    </recommendedName>
</protein>
<dbReference type="Proteomes" id="UP000503011">
    <property type="component" value="Chromosome"/>
</dbReference>
<organism evidence="3 4">
    <name type="scientific">Phytohabitans suffuscus</name>
    <dbReference type="NCBI Taxonomy" id="624315"/>
    <lineage>
        <taxon>Bacteria</taxon>
        <taxon>Bacillati</taxon>
        <taxon>Actinomycetota</taxon>
        <taxon>Actinomycetes</taxon>
        <taxon>Micromonosporales</taxon>
        <taxon>Micromonosporaceae</taxon>
    </lineage>
</organism>
<evidence type="ECO:0000313" key="3">
    <source>
        <dbReference type="EMBL" id="BCB87475.1"/>
    </source>
</evidence>
<dbReference type="Pfam" id="PF10756">
    <property type="entry name" value="bPH_6"/>
    <property type="match status" value="1"/>
</dbReference>